<dbReference type="NCBIfam" id="NF008070">
    <property type="entry name" value="PRK10807.1"/>
    <property type="match status" value="1"/>
</dbReference>
<comment type="caution">
    <text evidence="10">The sequence shown here is derived from an EMBL/GenBank/DDBJ whole genome shotgun (WGS) entry which is preliminary data.</text>
</comment>
<keyword evidence="4 8" id="KW-0812">Transmembrane</keyword>
<evidence type="ECO:0000313" key="11">
    <source>
        <dbReference type="Proteomes" id="UP001595462"/>
    </source>
</evidence>
<evidence type="ECO:0000256" key="2">
    <source>
        <dbReference type="ARBA" id="ARBA00022475"/>
    </source>
</evidence>
<evidence type="ECO:0000256" key="6">
    <source>
        <dbReference type="ARBA" id="ARBA00023136"/>
    </source>
</evidence>
<evidence type="ECO:0000256" key="1">
    <source>
        <dbReference type="ARBA" id="ARBA00004533"/>
    </source>
</evidence>
<dbReference type="InterPro" id="IPR051800">
    <property type="entry name" value="PqiA-PqiB_transport"/>
</dbReference>
<sequence length="563" mass="61838">MSEPTDHKTQAHADEPAAQDNAAVLSRPKRGRLSPVWLIPLGAALIGAWLIYQNIVSKGPEITLAVATADGIEAGSTQVKVRSVEVGHVTQVHLADDYNGAIVTVRMDPDTADLLVADSRFWIVKPRVGRQGISGLGTILSGAYIQLQPGSSDTEQYEFDVRDSAPAISTDEPGISFSLTSDNDNSLAVGDPIIYQGQTVGQIESTHFNIEKKRMDYQVFVREPFSTLVSDTTQFWLRSGIDFHLGSDGVDVQLGSIQSVLAGGVTFGQPDGVENGKPAQDGAHYELYATRNAAVQDRFDDKIEYVILLDDSVRGLSPGAPVEYRGLRVGTVEEVPFFRDDFDFKRYSNFKIPVLIAIEPQRPSNSWSNWSDAQWRENMERFFKNGLRATIKSGNLLTGAMFIDMQFENGGDDYQASTLGDYAVFPSVPSSITSIQQQLSSLMDRLNAIDVRPIVNDLKHTLETSNATLDELHKATRSINRLLSDSDTRALPGEVRESLSQLQQTLDGFQQGAPAYDQLDRSMNRLNRVLDDVAPLARTLRNDPNALIFGPPDGKDPIPKAAR</sequence>
<evidence type="ECO:0000313" key="10">
    <source>
        <dbReference type="EMBL" id="MFC3102642.1"/>
    </source>
</evidence>
<feature type="domain" description="Mce/MlaD" evidence="9">
    <location>
        <begin position="174"/>
        <end position="235"/>
    </location>
</feature>
<dbReference type="PANTHER" id="PTHR30462:SF2">
    <property type="entry name" value="INTERMEMBRANE TRANSPORT PROTEIN PQIB"/>
    <property type="match status" value="1"/>
</dbReference>
<keyword evidence="11" id="KW-1185">Reference proteome</keyword>
<reference evidence="11" key="1">
    <citation type="journal article" date="2019" name="Int. J. Syst. Evol. Microbiol.">
        <title>The Global Catalogue of Microorganisms (GCM) 10K type strain sequencing project: providing services to taxonomists for standard genome sequencing and annotation.</title>
        <authorList>
            <consortium name="The Broad Institute Genomics Platform"/>
            <consortium name="The Broad Institute Genome Sequencing Center for Infectious Disease"/>
            <person name="Wu L."/>
            <person name="Ma J."/>
        </authorList>
    </citation>
    <scope>NUCLEOTIDE SEQUENCE [LARGE SCALE GENOMIC DNA]</scope>
    <source>
        <strain evidence="11">KCTC 52640</strain>
    </source>
</reference>
<gene>
    <name evidence="10" type="primary">pqiB</name>
    <name evidence="10" type="ORF">ACFOSU_01920</name>
</gene>
<evidence type="ECO:0000256" key="5">
    <source>
        <dbReference type="ARBA" id="ARBA00022989"/>
    </source>
</evidence>
<evidence type="ECO:0000256" key="8">
    <source>
        <dbReference type="SAM" id="Phobius"/>
    </source>
</evidence>
<dbReference type="EMBL" id="JBHRSS010000001">
    <property type="protein sequence ID" value="MFC3102642.1"/>
    <property type="molecule type" value="Genomic_DNA"/>
</dbReference>
<keyword evidence="2" id="KW-1003">Cell membrane</keyword>
<comment type="subcellular location">
    <subcellularLocation>
        <location evidence="1">Cell inner membrane</location>
    </subcellularLocation>
</comment>
<keyword evidence="6 8" id="KW-0472">Membrane</keyword>
<dbReference type="RefSeq" id="WP_380685897.1">
    <property type="nucleotide sequence ID" value="NZ_JBHRSS010000001.1"/>
</dbReference>
<feature type="compositionally biased region" description="Basic and acidic residues" evidence="7">
    <location>
        <begin position="1"/>
        <end position="15"/>
    </location>
</feature>
<keyword evidence="5 8" id="KW-1133">Transmembrane helix</keyword>
<name>A0ABV7ELU0_9GAMM</name>
<evidence type="ECO:0000256" key="7">
    <source>
        <dbReference type="SAM" id="MobiDB-lite"/>
    </source>
</evidence>
<dbReference type="InterPro" id="IPR003399">
    <property type="entry name" value="Mce/MlaD"/>
</dbReference>
<dbReference type="Proteomes" id="UP001595462">
    <property type="component" value="Unassembled WGS sequence"/>
</dbReference>
<evidence type="ECO:0000256" key="4">
    <source>
        <dbReference type="ARBA" id="ARBA00022692"/>
    </source>
</evidence>
<proteinExistence type="predicted"/>
<accession>A0ABV7ELU0</accession>
<keyword evidence="3" id="KW-0997">Cell inner membrane</keyword>
<protein>
    <submittedName>
        <fullName evidence="10">Intermembrane transport protein PqiB</fullName>
    </submittedName>
</protein>
<feature type="domain" description="Mce/MlaD" evidence="9">
    <location>
        <begin position="59"/>
        <end position="150"/>
    </location>
</feature>
<organism evidence="10 11">
    <name type="scientific">Salinisphaera aquimarina</name>
    <dbReference type="NCBI Taxonomy" id="2094031"/>
    <lineage>
        <taxon>Bacteria</taxon>
        <taxon>Pseudomonadati</taxon>
        <taxon>Pseudomonadota</taxon>
        <taxon>Gammaproteobacteria</taxon>
        <taxon>Salinisphaerales</taxon>
        <taxon>Salinisphaeraceae</taxon>
        <taxon>Salinisphaera</taxon>
    </lineage>
</organism>
<evidence type="ECO:0000259" key="9">
    <source>
        <dbReference type="Pfam" id="PF02470"/>
    </source>
</evidence>
<feature type="domain" description="Mce/MlaD" evidence="9">
    <location>
        <begin position="303"/>
        <end position="406"/>
    </location>
</feature>
<dbReference type="PANTHER" id="PTHR30462">
    <property type="entry name" value="INTERMEMBRANE TRANSPORT PROTEIN PQIB-RELATED"/>
    <property type="match status" value="1"/>
</dbReference>
<evidence type="ECO:0000256" key="3">
    <source>
        <dbReference type="ARBA" id="ARBA00022519"/>
    </source>
</evidence>
<feature type="transmembrane region" description="Helical" evidence="8">
    <location>
        <begin position="35"/>
        <end position="52"/>
    </location>
</feature>
<feature type="region of interest" description="Disordered" evidence="7">
    <location>
        <begin position="1"/>
        <end position="22"/>
    </location>
</feature>
<dbReference type="Pfam" id="PF02470">
    <property type="entry name" value="MlaD"/>
    <property type="match status" value="3"/>
</dbReference>